<sequence length="28" mass="3244">VIQNVLFDRKMNRKYAEKGGTQDESSND</sequence>
<proteinExistence type="predicted"/>
<organism evidence="1 2">
    <name type="scientific">Staphylococcus pseudintermedius</name>
    <dbReference type="NCBI Taxonomy" id="283734"/>
    <lineage>
        <taxon>Bacteria</taxon>
        <taxon>Bacillati</taxon>
        <taxon>Bacillota</taxon>
        <taxon>Bacilli</taxon>
        <taxon>Bacillales</taxon>
        <taxon>Staphylococcaceae</taxon>
        <taxon>Staphylococcus</taxon>
        <taxon>Staphylococcus intermedius group</taxon>
    </lineage>
</organism>
<feature type="non-terminal residue" evidence="1">
    <location>
        <position position="1"/>
    </location>
</feature>
<dbReference type="Proteomes" id="UP000246351">
    <property type="component" value="Unassembled WGS sequence"/>
</dbReference>
<evidence type="ECO:0000313" key="2">
    <source>
        <dbReference type="Proteomes" id="UP000246351"/>
    </source>
</evidence>
<comment type="caution">
    <text evidence="1">The sequence shown here is derived from an EMBL/GenBank/DDBJ whole genome shotgun (WGS) entry which is preliminary data.</text>
</comment>
<protein>
    <submittedName>
        <fullName evidence="1">DUF969 domain-containing protein</fullName>
    </submittedName>
</protein>
<dbReference type="AlphaFoldDB" id="A0A317Z2V4"/>
<dbReference type="EMBL" id="QEIV01002285">
    <property type="protein sequence ID" value="PWZ93862.1"/>
    <property type="molecule type" value="Genomic_DNA"/>
</dbReference>
<name>A0A317Z2V4_STAPS</name>
<evidence type="ECO:0000313" key="1">
    <source>
        <dbReference type="EMBL" id="PWZ93862.1"/>
    </source>
</evidence>
<gene>
    <name evidence="1" type="ORF">DD924_18725</name>
</gene>
<accession>A0A317Z2V4</accession>
<reference evidence="1 2" key="1">
    <citation type="journal article" date="2018" name="Vet. Microbiol.">
        <title>Clonal diversity and geographic distribution of methicillin-resistant Staphylococcus pseudintermedius from Australian animals: Discovery of novel sequence types.</title>
        <authorList>
            <person name="Worthing K.A."/>
            <person name="Abraham S."/>
            <person name="Coombs G.W."/>
            <person name="Pang S."/>
            <person name="Saputra S."/>
            <person name="Jordan D."/>
            <person name="Trott D.J."/>
            <person name="Norris J.M."/>
        </authorList>
    </citation>
    <scope>NUCLEOTIDE SEQUENCE [LARGE SCALE GENOMIC DNA]</scope>
    <source>
        <strain evidence="1 2">ST71 3</strain>
    </source>
</reference>